<accession>A0A0E3UN46</accession>
<dbReference type="KEGG" id="psuw:WQ53_07375"/>
<keyword evidence="1" id="KW-1133">Transmembrane helix</keyword>
<dbReference type="RefSeq" id="WP_052631539.1">
    <property type="nucleotide sequence ID" value="NZ_CP011144.1"/>
</dbReference>
<dbReference type="EMBL" id="CP011144">
    <property type="protein sequence ID" value="AKC86615.1"/>
    <property type="molecule type" value="Genomic_DNA"/>
</dbReference>
<dbReference type="Pfam" id="PF04375">
    <property type="entry name" value="HemX"/>
    <property type="match status" value="1"/>
</dbReference>
<evidence type="ECO:0008006" key="4">
    <source>
        <dbReference type="Google" id="ProtNLM"/>
    </source>
</evidence>
<dbReference type="OrthoDB" id="6028255at2"/>
<evidence type="ECO:0000313" key="2">
    <source>
        <dbReference type="EMBL" id="AKC86615.1"/>
    </source>
</evidence>
<keyword evidence="1" id="KW-0812">Transmembrane</keyword>
<dbReference type="PANTHER" id="PTHR38043">
    <property type="entry name" value="PROTEIN HEMX"/>
    <property type="match status" value="1"/>
</dbReference>
<dbReference type="PATRIC" id="fig|314722.6.peg.1579"/>
<proteinExistence type="predicted"/>
<keyword evidence="3" id="KW-1185">Reference proteome</keyword>
<dbReference type="Proteomes" id="UP000033067">
    <property type="component" value="Chromosome"/>
</dbReference>
<name>A0A0E3UN46_9GAMM</name>
<reference evidence="2 3" key="1">
    <citation type="journal article" date="2015" name="Genome Announc.">
        <title>Complete Genome Sequence of Pseudoxanthomonas suwonensis Strain J1, a Cellulose-Degrading Bacterium Isolated from Leaf- and Wood-Enriched Soil.</title>
        <authorList>
            <person name="Hou L."/>
            <person name="Jiang J."/>
            <person name="Xu Z."/>
            <person name="Zhou Y."/>
            <person name="Leung F.C."/>
        </authorList>
    </citation>
    <scope>NUCLEOTIDE SEQUENCE [LARGE SCALE GENOMIC DNA]</scope>
    <source>
        <strain evidence="2 3">J1</strain>
    </source>
</reference>
<keyword evidence="1" id="KW-0472">Membrane</keyword>
<dbReference type="InterPro" id="IPR007470">
    <property type="entry name" value="HemX"/>
</dbReference>
<organism evidence="2 3">
    <name type="scientific">Pseudoxanthomonas suwonensis</name>
    <dbReference type="NCBI Taxonomy" id="314722"/>
    <lineage>
        <taxon>Bacteria</taxon>
        <taxon>Pseudomonadati</taxon>
        <taxon>Pseudomonadota</taxon>
        <taxon>Gammaproteobacteria</taxon>
        <taxon>Lysobacterales</taxon>
        <taxon>Lysobacteraceae</taxon>
        <taxon>Pseudoxanthomonas</taxon>
    </lineage>
</organism>
<sequence length="329" mass="35952">MNDVSAAAPRRVPWRVLVPALLVLALGVAGWSGWRHWQERAQQAQERAQEDARQIDALGQRLDTLRGDLRAQGRLLQDAAASNRILRDEVLGLGQRNALLEDAVARLDASAREGHQALRLDEAELLLVLGAQRLHVAGDLDGARRAYALAAGVLDRLDDPAVRNLRQALAAERDALDALGPGPRAEALQRLQALEARLAGLPHEVPAADTSAAKRPLWQRLLSPLLEIRPAGGHALMADAERREGEDALQVELTLARAALERGDVDGFHTALNRSARWIGRLWPDSPALREVRGELESLREAPLQPQSPLLDSTLQQLRAVRDGKEAGR</sequence>
<evidence type="ECO:0000256" key="1">
    <source>
        <dbReference type="SAM" id="Phobius"/>
    </source>
</evidence>
<protein>
    <recommendedName>
        <fullName evidence="4">Uroporphyrin-III methyltransferase</fullName>
    </recommendedName>
</protein>
<feature type="transmembrane region" description="Helical" evidence="1">
    <location>
        <begin position="12"/>
        <end position="34"/>
    </location>
</feature>
<dbReference type="AlphaFoldDB" id="A0A0E3UN46"/>
<dbReference type="PANTHER" id="PTHR38043:SF1">
    <property type="entry name" value="PROTEIN HEMX"/>
    <property type="match status" value="1"/>
</dbReference>
<evidence type="ECO:0000313" key="3">
    <source>
        <dbReference type="Proteomes" id="UP000033067"/>
    </source>
</evidence>
<gene>
    <name evidence="2" type="ORF">WQ53_07375</name>
</gene>